<dbReference type="InterPro" id="IPR012748">
    <property type="entry name" value="Rieske-like_NirD"/>
</dbReference>
<dbReference type="FunFam" id="2.102.10.10:FF:000002">
    <property type="entry name" value="Nitrite reductase [NAD(P)H] small subunit"/>
    <property type="match status" value="1"/>
</dbReference>
<organism evidence="16 17">
    <name type="scientific">Aeromonas lusitana</name>
    <dbReference type="NCBI Taxonomy" id="931529"/>
    <lineage>
        <taxon>Bacteria</taxon>
        <taxon>Pseudomonadati</taxon>
        <taxon>Pseudomonadota</taxon>
        <taxon>Gammaproteobacteria</taxon>
        <taxon>Aeromonadales</taxon>
        <taxon>Aeromonadaceae</taxon>
        <taxon>Aeromonas</taxon>
    </lineage>
</organism>
<evidence type="ECO:0000256" key="1">
    <source>
        <dbReference type="ARBA" id="ARBA00004496"/>
    </source>
</evidence>
<evidence type="ECO:0000313" key="16">
    <source>
        <dbReference type="EMBL" id="PJC93154.1"/>
    </source>
</evidence>
<keyword evidence="3" id="KW-0001">2Fe-2S</keyword>
<evidence type="ECO:0000256" key="5">
    <source>
        <dbReference type="ARBA" id="ARBA00023002"/>
    </source>
</evidence>
<name>A0A2M8H9A6_9GAMM</name>
<comment type="caution">
    <text evidence="16">The sequence shown here is derived from an EMBL/GenBank/DDBJ whole genome shotgun (WGS) entry which is preliminary data.</text>
</comment>
<evidence type="ECO:0000256" key="13">
    <source>
        <dbReference type="ARBA" id="ARBA00066506"/>
    </source>
</evidence>
<proteinExistence type="predicted"/>
<evidence type="ECO:0000256" key="11">
    <source>
        <dbReference type="ARBA" id="ARBA00059104"/>
    </source>
</evidence>
<dbReference type="PANTHER" id="PTHR40562">
    <property type="match status" value="1"/>
</dbReference>
<dbReference type="GO" id="GO:0051537">
    <property type="term" value="F:2 iron, 2 sulfur cluster binding"/>
    <property type="evidence" value="ECO:0007669"/>
    <property type="project" value="UniProtKB-KW"/>
</dbReference>
<dbReference type="NCBIfam" id="TIGR02378">
    <property type="entry name" value="nirD_assim_sml"/>
    <property type="match status" value="1"/>
</dbReference>
<dbReference type="CDD" id="cd03529">
    <property type="entry name" value="Rieske_NirD"/>
    <property type="match status" value="1"/>
</dbReference>
<dbReference type="GO" id="GO:0042128">
    <property type="term" value="P:nitrate assimilation"/>
    <property type="evidence" value="ECO:0007669"/>
    <property type="project" value="UniProtKB-KW"/>
</dbReference>
<keyword evidence="7" id="KW-0411">Iron-sulfur</keyword>
<dbReference type="GO" id="GO:0046872">
    <property type="term" value="F:metal ion binding"/>
    <property type="evidence" value="ECO:0007669"/>
    <property type="project" value="UniProtKB-KW"/>
</dbReference>
<evidence type="ECO:0000313" key="17">
    <source>
        <dbReference type="Proteomes" id="UP000232060"/>
    </source>
</evidence>
<keyword evidence="4" id="KW-0479">Metal-binding</keyword>
<evidence type="ECO:0000256" key="9">
    <source>
        <dbReference type="ARBA" id="ARBA00023063"/>
    </source>
</evidence>
<dbReference type="PROSITE" id="PS51296">
    <property type="entry name" value="RIESKE"/>
    <property type="match status" value="1"/>
</dbReference>
<evidence type="ECO:0000256" key="2">
    <source>
        <dbReference type="ARBA" id="ARBA00022490"/>
    </source>
</evidence>
<evidence type="ECO:0000256" key="8">
    <source>
        <dbReference type="ARBA" id="ARBA00023027"/>
    </source>
</evidence>
<dbReference type="GO" id="GO:0106316">
    <property type="term" value="F:nitrite reductase (NADH) activity"/>
    <property type="evidence" value="ECO:0007669"/>
    <property type="project" value="UniProtKB-EC"/>
</dbReference>
<dbReference type="AlphaFoldDB" id="A0A2M8H9A6"/>
<reference evidence="16 17" key="1">
    <citation type="submission" date="2017-11" db="EMBL/GenBank/DDBJ databases">
        <title>Draft genome sequence of environmental isolate Aeromonas lusitania sp. nov. MDC 2473.</title>
        <authorList>
            <person name="Colston S.M."/>
            <person name="Navarro A."/>
            <person name="Martinez-Murcia A.J."/>
            <person name="Graf J."/>
        </authorList>
    </citation>
    <scope>NUCLEOTIDE SEQUENCE [LARGE SCALE GENOMIC DNA]</scope>
    <source>
        <strain evidence="16 17">MDC 2473</strain>
    </source>
</reference>
<evidence type="ECO:0000259" key="15">
    <source>
        <dbReference type="PROSITE" id="PS51296"/>
    </source>
</evidence>
<keyword evidence="6" id="KW-0408">Iron</keyword>
<dbReference type="PANTHER" id="PTHR40562:SF1">
    <property type="entry name" value="NITRITE REDUCTASE (NADH) SMALL SUBUNIT"/>
    <property type="match status" value="1"/>
</dbReference>
<dbReference type="InterPro" id="IPR017941">
    <property type="entry name" value="Rieske_2Fe-2S"/>
</dbReference>
<dbReference type="GO" id="GO:0009344">
    <property type="term" value="C:nitrite reductase complex [NAD(P)H]"/>
    <property type="evidence" value="ECO:0007669"/>
    <property type="project" value="TreeGrafter"/>
</dbReference>
<evidence type="ECO:0000256" key="7">
    <source>
        <dbReference type="ARBA" id="ARBA00023014"/>
    </source>
</evidence>
<dbReference type="GO" id="GO:0005737">
    <property type="term" value="C:cytoplasm"/>
    <property type="evidence" value="ECO:0007669"/>
    <property type="project" value="UniProtKB-SubCell"/>
</dbReference>
<comment type="subcellular location">
    <subcellularLocation>
        <location evidence="1">Cytoplasm</location>
    </subcellularLocation>
</comment>
<accession>A0A2M8H9A6</accession>
<dbReference type="EC" id="1.7.1.15" evidence="13"/>
<dbReference type="Pfam" id="PF13806">
    <property type="entry name" value="Rieske_2"/>
    <property type="match status" value="1"/>
</dbReference>
<feature type="domain" description="Rieske" evidence="15">
    <location>
        <begin position="2"/>
        <end position="103"/>
    </location>
</feature>
<keyword evidence="2" id="KW-0963">Cytoplasm</keyword>
<keyword evidence="9" id="KW-0534">Nitrate assimilation</keyword>
<comment type="catalytic activity">
    <reaction evidence="10">
        <text>NH4(+) + 3 NAD(+) + 2 H2O = nitrite + 3 NADH + 5 H(+)</text>
        <dbReference type="Rhea" id="RHEA:24628"/>
        <dbReference type="ChEBI" id="CHEBI:15377"/>
        <dbReference type="ChEBI" id="CHEBI:15378"/>
        <dbReference type="ChEBI" id="CHEBI:16301"/>
        <dbReference type="ChEBI" id="CHEBI:28938"/>
        <dbReference type="ChEBI" id="CHEBI:57540"/>
        <dbReference type="ChEBI" id="CHEBI:57945"/>
        <dbReference type="EC" id="1.7.1.15"/>
    </reaction>
</comment>
<evidence type="ECO:0000256" key="10">
    <source>
        <dbReference type="ARBA" id="ARBA00050150"/>
    </source>
</evidence>
<dbReference type="EMBL" id="PGCP01000015">
    <property type="protein sequence ID" value="PJC93154.1"/>
    <property type="molecule type" value="Genomic_DNA"/>
</dbReference>
<evidence type="ECO:0000256" key="3">
    <source>
        <dbReference type="ARBA" id="ARBA00022714"/>
    </source>
</evidence>
<comment type="subunit">
    <text evidence="12">Associates with NirB.</text>
</comment>
<dbReference type="Proteomes" id="UP000232060">
    <property type="component" value="Unassembled WGS sequence"/>
</dbReference>
<dbReference type="OrthoDB" id="516687at2"/>
<evidence type="ECO:0000256" key="6">
    <source>
        <dbReference type="ARBA" id="ARBA00023004"/>
    </source>
</evidence>
<keyword evidence="8" id="KW-0520">NAD</keyword>
<dbReference type="NCBIfam" id="NF007066">
    <property type="entry name" value="PRK09511.1"/>
    <property type="match status" value="1"/>
</dbReference>
<sequence length="105" mass="11580">MKLACQLNDIFPGTGVCALIEGHQVALFRPSEAAEVFAIDNRDPFFAANVLSRGIICEHEGELWVASPLKKQHFRLSDGHCLENAAMSVQGYPVEVRDQQVWVAA</sequence>
<evidence type="ECO:0000256" key="14">
    <source>
        <dbReference type="ARBA" id="ARBA00072071"/>
    </source>
</evidence>
<dbReference type="SUPFAM" id="SSF50022">
    <property type="entry name" value="ISP domain"/>
    <property type="match status" value="1"/>
</dbReference>
<dbReference type="Gene3D" id="2.102.10.10">
    <property type="entry name" value="Rieske [2Fe-2S] iron-sulphur domain"/>
    <property type="match status" value="1"/>
</dbReference>
<dbReference type="InterPro" id="IPR017881">
    <property type="entry name" value="NirD"/>
</dbReference>
<keyword evidence="5 16" id="KW-0560">Oxidoreductase</keyword>
<evidence type="ECO:0000256" key="4">
    <source>
        <dbReference type="ARBA" id="ARBA00022723"/>
    </source>
</evidence>
<comment type="function">
    <text evidence="11">Required for activity of the reductase.</text>
</comment>
<dbReference type="RefSeq" id="WP_100859965.1">
    <property type="nucleotide sequence ID" value="NZ_PGCP01000015.1"/>
</dbReference>
<gene>
    <name evidence="16" type="primary">nirD</name>
    <name evidence="16" type="ORF">CUC44_10840</name>
</gene>
<dbReference type="InterPro" id="IPR036922">
    <property type="entry name" value="Rieske_2Fe-2S_sf"/>
</dbReference>
<protein>
    <recommendedName>
        <fullName evidence="14">Nitrite reductase (NADH) small subunit</fullName>
        <ecNumber evidence="13">1.7.1.15</ecNumber>
    </recommendedName>
</protein>
<evidence type="ECO:0000256" key="12">
    <source>
        <dbReference type="ARBA" id="ARBA00065371"/>
    </source>
</evidence>
<dbReference type="PROSITE" id="PS51300">
    <property type="entry name" value="NIRD"/>
    <property type="match status" value="1"/>
</dbReference>
<keyword evidence="17" id="KW-1185">Reference proteome</keyword>